<name>A0A937AIT5_9BACT</name>
<comment type="caution">
    <text evidence="2">The sequence shown here is derived from an EMBL/GenBank/DDBJ whole genome shotgun (WGS) entry which is preliminary data.</text>
</comment>
<dbReference type="InterPro" id="IPR021314">
    <property type="entry name" value="DUF2911"/>
</dbReference>
<dbReference type="Pfam" id="PF11138">
    <property type="entry name" value="DUF2911"/>
    <property type="match status" value="1"/>
</dbReference>
<feature type="signal peptide" evidence="1">
    <location>
        <begin position="1"/>
        <end position="23"/>
    </location>
</feature>
<sequence length="182" mass="20601">MKNTLSILSLTLLLFLSVSAVKAQEALKQKPSPLGMVTYKFDDAYVKVTYGRPHLRGREAFTADAPLAPTGKIWRTGANEATEITLTKDVLMAGNKVEAGTYTVFTIPGEEQWTIILNKDLGQWGAYKYDEKKDYLRFEVPVMEAKETYEPFTIMFDQSNGEVKMQFIWSDTLVEVPINFIN</sequence>
<proteinExistence type="predicted"/>
<dbReference type="Proteomes" id="UP000642920">
    <property type="component" value="Unassembled WGS sequence"/>
</dbReference>
<gene>
    <name evidence="2" type="ORF">JKP34_13615</name>
</gene>
<organism evidence="2 3">
    <name type="scientific">Marivirga atlantica</name>
    <dbReference type="NCBI Taxonomy" id="1548457"/>
    <lineage>
        <taxon>Bacteria</taxon>
        <taxon>Pseudomonadati</taxon>
        <taxon>Bacteroidota</taxon>
        <taxon>Cytophagia</taxon>
        <taxon>Cytophagales</taxon>
        <taxon>Marivirgaceae</taxon>
        <taxon>Marivirga</taxon>
    </lineage>
</organism>
<keyword evidence="1" id="KW-0732">Signal</keyword>
<evidence type="ECO:0000313" key="2">
    <source>
        <dbReference type="EMBL" id="MBL0766299.1"/>
    </source>
</evidence>
<feature type="chain" id="PRO_5037243549" evidence="1">
    <location>
        <begin position="24"/>
        <end position="182"/>
    </location>
</feature>
<keyword evidence="3" id="KW-1185">Reference proteome</keyword>
<reference evidence="2" key="1">
    <citation type="submission" date="2021-01" db="EMBL/GenBank/DDBJ databases">
        <title>Marivirga sp. nov., isolated from intertidal surface sediments.</title>
        <authorList>
            <person name="Zhang M."/>
        </authorList>
    </citation>
    <scope>NUCLEOTIDE SEQUENCE</scope>
    <source>
        <strain evidence="2">SM1354</strain>
    </source>
</reference>
<evidence type="ECO:0000256" key="1">
    <source>
        <dbReference type="SAM" id="SignalP"/>
    </source>
</evidence>
<accession>A0A937AIT5</accession>
<evidence type="ECO:0000313" key="3">
    <source>
        <dbReference type="Proteomes" id="UP000642920"/>
    </source>
</evidence>
<dbReference type="RefSeq" id="WP_201922515.1">
    <property type="nucleotide sequence ID" value="NZ_JAERQG010000003.1"/>
</dbReference>
<dbReference type="AlphaFoldDB" id="A0A937AIT5"/>
<protein>
    <submittedName>
        <fullName evidence="2">DUF2911 domain-containing protein</fullName>
    </submittedName>
</protein>
<dbReference type="EMBL" id="JAERQG010000003">
    <property type="protein sequence ID" value="MBL0766299.1"/>
    <property type="molecule type" value="Genomic_DNA"/>
</dbReference>